<accession>A0ABS9KEL4</accession>
<gene>
    <name evidence="2" type="ORF">L6773_11870</name>
</gene>
<evidence type="ECO:0000313" key="3">
    <source>
        <dbReference type="Proteomes" id="UP001165366"/>
    </source>
</evidence>
<proteinExistence type="predicted"/>
<sequence length="127" mass="14202">MNTWYLPITILPGIGLLIISTSTLIVSLNEELERLLTEAKINERLIHQKLSQMKLLTYSMTGFYISTALMVLSGLVSFSTVSLGIGSAILISGVFFIFLSLIILVVYSVRAVKIRHLHFDECLKKID</sequence>
<comment type="caution">
    <text evidence="2">The sequence shown here is derived from an EMBL/GenBank/DDBJ whole genome shotgun (WGS) entry which is preliminary data.</text>
</comment>
<feature type="transmembrane region" description="Helical" evidence="1">
    <location>
        <begin position="55"/>
        <end position="78"/>
    </location>
</feature>
<feature type="transmembrane region" description="Helical" evidence="1">
    <location>
        <begin position="84"/>
        <end position="107"/>
    </location>
</feature>
<feature type="transmembrane region" description="Helical" evidence="1">
    <location>
        <begin position="6"/>
        <end position="26"/>
    </location>
</feature>
<keyword evidence="1" id="KW-1133">Transmembrane helix</keyword>
<reference evidence="2" key="1">
    <citation type="submission" date="2022-01" db="EMBL/GenBank/DDBJ databases">
        <authorList>
            <person name="Wang Y."/>
        </authorList>
    </citation>
    <scope>NUCLEOTIDE SEQUENCE</scope>
    <source>
        <strain evidence="2">WB101</strain>
    </source>
</reference>
<dbReference type="EMBL" id="JAKLWS010000014">
    <property type="protein sequence ID" value="MCG2589266.1"/>
    <property type="molecule type" value="Genomic_DNA"/>
</dbReference>
<keyword evidence="1" id="KW-0812">Transmembrane</keyword>
<organism evidence="2 3">
    <name type="scientific">Rhodohalobacter sulfatireducens</name>
    <dbReference type="NCBI Taxonomy" id="2911366"/>
    <lineage>
        <taxon>Bacteria</taxon>
        <taxon>Pseudomonadati</taxon>
        <taxon>Balneolota</taxon>
        <taxon>Balneolia</taxon>
        <taxon>Balneolales</taxon>
        <taxon>Balneolaceae</taxon>
        <taxon>Rhodohalobacter</taxon>
    </lineage>
</organism>
<dbReference type="RefSeq" id="WP_237854629.1">
    <property type="nucleotide sequence ID" value="NZ_JAKLWS010000014.1"/>
</dbReference>
<reference evidence="2" key="2">
    <citation type="submission" date="2024-05" db="EMBL/GenBank/DDBJ databases">
        <title>Rhodohalobacter halophilus gen. nov., sp. nov., a moderately halophilic member of the family Balneolaceae.</title>
        <authorList>
            <person name="Xia J."/>
        </authorList>
    </citation>
    <scope>NUCLEOTIDE SEQUENCE</scope>
    <source>
        <strain evidence="2">WB101</strain>
    </source>
</reference>
<evidence type="ECO:0000256" key="1">
    <source>
        <dbReference type="SAM" id="Phobius"/>
    </source>
</evidence>
<protein>
    <submittedName>
        <fullName evidence="2">DUF2721 domain-containing protein</fullName>
    </submittedName>
</protein>
<keyword evidence="1" id="KW-0472">Membrane</keyword>
<keyword evidence="3" id="KW-1185">Reference proteome</keyword>
<dbReference type="Proteomes" id="UP001165366">
    <property type="component" value="Unassembled WGS sequence"/>
</dbReference>
<name>A0ABS9KEL4_9BACT</name>
<evidence type="ECO:0000313" key="2">
    <source>
        <dbReference type="EMBL" id="MCG2589266.1"/>
    </source>
</evidence>